<dbReference type="EC" id="7.6.2.11" evidence="7"/>
<dbReference type="Proteomes" id="UP000278222">
    <property type="component" value="Unassembled WGS sequence"/>
</dbReference>
<keyword evidence="5 7" id="KW-1278">Translocase</keyword>
<dbReference type="PROSITE" id="PS50893">
    <property type="entry name" value="ABC_TRANSPORTER_2"/>
    <property type="match status" value="1"/>
</dbReference>
<evidence type="ECO:0000256" key="5">
    <source>
        <dbReference type="ARBA" id="ARBA00022967"/>
    </source>
</evidence>
<dbReference type="GO" id="GO:0005524">
    <property type="term" value="F:ATP binding"/>
    <property type="evidence" value="ECO:0007669"/>
    <property type="project" value="UniProtKB-KW"/>
</dbReference>
<dbReference type="OrthoDB" id="9802264at2"/>
<evidence type="ECO:0000256" key="7">
    <source>
        <dbReference type="RuleBase" id="RU364083"/>
    </source>
</evidence>
<dbReference type="SUPFAM" id="SSF52540">
    <property type="entry name" value="P-loop containing nucleoside triphosphate hydrolases"/>
    <property type="match status" value="1"/>
</dbReference>
<dbReference type="PROSITE" id="PS00211">
    <property type="entry name" value="ABC_TRANSPORTER_1"/>
    <property type="match status" value="1"/>
</dbReference>
<evidence type="ECO:0000256" key="6">
    <source>
        <dbReference type="ARBA" id="ARBA00023136"/>
    </source>
</evidence>
<dbReference type="InterPro" id="IPR027417">
    <property type="entry name" value="P-loop_NTPase"/>
</dbReference>
<dbReference type="SUPFAM" id="SSF50331">
    <property type="entry name" value="MOP-like"/>
    <property type="match status" value="1"/>
</dbReference>
<dbReference type="EMBL" id="RJKX01000015">
    <property type="protein sequence ID" value="ROP84271.1"/>
    <property type="molecule type" value="Genomic_DNA"/>
</dbReference>
<dbReference type="PANTHER" id="PTHR42781:SF4">
    <property type="entry name" value="SPERMIDINE_PUTRESCINE IMPORT ATP-BINDING PROTEIN POTA"/>
    <property type="match status" value="1"/>
</dbReference>
<dbReference type="RefSeq" id="WP_123692068.1">
    <property type="nucleotide sequence ID" value="NZ_AP019700.1"/>
</dbReference>
<dbReference type="AlphaFoldDB" id="A0A3N1KUL4"/>
<evidence type="ECO:0000256" key="2">
    <source>
        <dbReference type="ARBA" id="ARBA00022475"/>
    </source>
</evidence>
<keyword evidence="1 7" id="KW-0813">Transport</keyword>
<dbReference type="FunFam" id="3.40.50.300:FF:000425">
    <property type="entry name" value="Probable ABC transporter, ATP-binding subunit"/>
    <property type="match status" value="1"/>
</dbReference>
<evidence type="ECO:0000256" key="1">
    <source>
        <dbReference type="ARBA" id="ARBA00022448"/>
    </source>
</evidence>
<evidence type="ECO:0000313" key="10">
    <source>
        <dbReference type="Proteomes" id="UP000278222"/>
    </source>
</evidence>
<dbReference type="InterPro" id="IPR005893">
    <property type="entry name" value="PotA-like"/>
</dbReference>
<keyword evidence="4 7" id="KW-0067">ATP-binding</keyword>
<comment type="similarity">
    <text evidence="7">Belongs to the ABC transporter superfamily. Spermidine/putrescine importer (TC 3.A.1.11.1) family.</text>
</comment>
<dbReference type="NCBIfam" id="TIGR01187">
    <property type="entry name" value="potA"/>
    <property type="match status" value="1"/>
</dbReference>
<evidence type="ECO:0000256" key="4">
    <source>
        <dbReference type="ARBA" id="ARBA00022840"/>
    </source>
</evidence>
<protein>
    <recommendedName>
        <fullName evidence="7">Spermidine/putrescine import ATP-binding protein PotA</fullName>
        <ecNumber evidence="7">7.6.2.11</ecNumber>
    </recommendedName>
</protein>
<keyword evidence="2 7" id="KW-1003">Cell membrane</keyword>
<dbReference type="Pfam" id="PF00005">
    <property type="entry name" value="ABC_tran"/>
    <property type="match status" value="1"/>
</dbReference>
<dbReference type="InterPro" id="IPR003593">
    <property type="entry name" value="AAA+_ATPase"/>
</dbReference>
<evidence type="ECO:0000256" key="3">
    <source>
        <dbReference type="ARBA" id="ARBA00022741"/>
    </source>
</evidence>
<organism evidence="9 10">
    <name type="scientific">Stella humosa</name>
    <dbReference type="NCBI Taxonomy" id="94"/>
    <lineage>
        <taxon>Bacteria</taxon>
        <taxon>Pseudomonadati</taxon>
        <taxon>Pseudomonadota</taxon>
        <taxon>Alphaproteobacteria</taxon>
        <taxon>Rhodospirillales</taxon>
        <taxon>Stellaceae</taxon>
        <taxon>Stella</taxon>
    </lineage>
</organism>
<comment type="catalytic activity">
    <reaction evidence="7">
        <text>ATP + H2O + polyamine-[polyamine-binding protein]Side 1 = ADP + phosphate + polyamineSide 2 + [polyamine-binding protein]Side 1.</text>
        <dbReference type="EC" id="7.6.2.11"/>
    </reaction>
</comment>
<dbReference type="GO" id="GO:0015417">
    <property type="term" value="F:ABC-type polyamine transporter activity"/>
    <property type="evidence" value="ECO:0007669"/>
    <property type="project" value="UniProtKB-EC"/>
</dbReference>
<dbReference type="Gene3D" id="2.40.50.100">
    <property type="match status" value="1"/>
</dbReference>
<comment type="caution">
    <text evidence="9">The sequence shown here is derived from an EMBL/GenBank/DDBJ whole genome shotgun (WGS) entry which is preliminary data.</text>
</comment>
<feature type="domain" description="ABC transporter" evidence="8">
    <location>
        <begin position="13"/>
        <end position="243"/>
    </location>
</feature>
<dbReference type="GO" id="GO:0016887">
    <property type="term" value="F:ATP hydrolysis activity"/>
    <property type="evidence" value="ECO:0007669"/>
    <property type="project" value="InterPro"/>
</dbReference>
<dbReference type="Gene3D" id="3.40.50.300">
    <property type="entry name" value="P-loop containing nucleotide triphosphate hydrolases"/>
    <property type="match status" value="1"/>
</dbReference>
<dbReference type="Pfam" id="PF08402">
    <property type="entry name" value="TOBE_2"/>
    <property type="match status" value="1"/>
</dbReference>
<gene>
    <name evidence="7" type="primary">potA</name>
    <name evidence="9" type="ORF">EDC65_3621</name>
</gene>
<comment type="subunit">
    <text evidence="7">The complex is composed of two ATP-binding proteins (PotA), two transmembrane proteins (PotB and PotC) and a solute-binding protein (PotD).</text>
</comment>
<dbReference type="InterPro" id="IPR017871">
    <property type="entry name" value="ABC_transporter-like_CS"/>
</dbReference>
<dbReference type="GO" id="GO:0015697">
    <property type="term" value="P:quaternary ammonium group transport"/>
    <property type="evidence" value="ECO:0007669"/>
    <property type="project" value="UniProtKB-ARBA"/>
</dbReference>
<dbReference type="InterPro" id="IPR008995">
    <property type="entry name" value="Mo/tungstate-bd_C_term_dom"/>
</dbReference>
<name>A0A3N1KUL4_9PROT</name>
<sequence>MSADAGRVRPPILVVDGARKTYGGVVALERVSLTVHEGEFVTLLGPSGSGKTTLLKAIAGFEEIDEGRIALGGQDITDMPPAGRGIGMVFQNYALFPHLTVARNIAFPLEMRGVARREIDRRVAEILELVELGGYGGRLPRQLSGGQQQRVALARATVFNPRLLLLDEPFSALDRKLRESMQVELRHLQQRLGLTTVFVTHDQEEALLLSDRIAVMSNGRIEQLDRPTAIYERPASRFVAGFVGEANLLRGTPDGERDGRPTVMLESGERLVAGDLARLDAPLQLVVRPERIRWVARAEEADNAFSATIVEHLYLGQDSKYRVRLQSGLELVLRTQGTGTDHHPAAGESRMVGWDAADVRGVPCN</sequence>
<dbReference type="InterPro" id="IPR050093">
    <property type="entry name" value="ABC_SmlMolc_Importer"/>
</dbReference>
<keyword evidence="10" id="KW-1185">Reference proteome</keyword>
<evidence type="ECO:0000259" key="8">
    <source>
        <dbReference type="PROSITE" id="PS50893"/>
    </source>
</evidence>
<dbReference type="InterPro" id="IPR013611">
    <property type="entry name" value="Transp-assoc_OB_typ2"/>
</dbReference>
<reference evidence="9 10" key="1">
    <citation type="submission" date="2018-11" db="EMBL/GenBank/DDBJ databases">
        <title>Genomic Encyclopedia of Type Strains, Phase IV (KMG-IV): sequencing the most valuable type-strain genomes for metagenomic binning, comparative biology and taxonomic classification.</title>
        <authorList>
            <person name="Goeker M."/>
        </authorList>
    </citation>
    <scope>NUCLEOTIDE SEQUENCE [LARGE SCALE GENOMIC DNA]</scope>
    <source>
        <strain evidence="9 10">DSM 5900</strain>
    </source>
</reference>
<dbReference type="GO" id="GO:0043190">
    <property type="term" value="C:ATP-binding cassette (ABC) transporter complex"/>
    <property type="evidence" value="ECO:0007669"/>
    <property type="project" value="InterPro"/>
</dbReference>
<dbReference type="PANTHER" id="PTHR42781">
    <property type="entry name" value="SPERMIDINE/PUTRESCINE IMPORT ATP-BINDING PROTEIN POTA"/>
    <property type="match status" value="1"/>
</dbReference>
<dbReference type="InterPro" id="IPR003439">
    <property type="entry name" value="ABC_transporter-like_ATP-bd"/>
</dbReference>
<dbReference type="SMART" id="SM00382">
    <property type="entry name" value="AAA"/>
    <property type="match status" value="1"/>
</dbReference>
<accession>A0A3N1KUL4</accession>
<keyword evidence="3 7" id="KW-0547">Nucleotide-binding</keyword>
<comment type="function">
    <text evidence="7">Part of the ABC transporter complex PotABCD involved in spermidine/putrescine import. Responsible for energy coupling to the transport system.</text>
</comment>
<keyword evidence="6 7" id="KW-0472">Membrane</keyword>
<proteinExistence type="inferred from homology"/>
<evidence type="ECO:0000313" key="9">
    <source>
        <dbReference type="EMBL" id="ROP84271.1"/>
    </source>
</evidence>